<keyword evidence="8" id="KW-1185">Reference proteome</keyword>
<evidence type="ECO:0000256" key="3">
    <source>
        <dbReference type="ARBA" id="ARBA00022729"/>
    </source>
</evidence>
<dbReference type="CDD" id="cd13622">
    <property type="entry name" value="PBP2_Arg_3"/>
    <property type="match status" value="1"/>
</dbReference>
<dbReference type="GO" id="GO:0016020">
    <property type="term" value="C:membrane"/>
    <property type="evidence" value="ECO:0007669"/>
    <property type="project" value="InterPro"/>
</dbReference>
<dbReference type="SUPFAM" id="SSF53850">
    <property type="entry name" value="Periplasmic binding protein-like II"/>
    <property type="match status" value="1"/>
</dbReference>
<dbReference type="SMART" id="SM00062">
    <property type="entry name" value="PBPb"/>
    <property type="match status" value="1"/>
</dbReference>
<feature type="domain" description="Solute-binding protein family 3/N-terminal" evidence="5">
    <location>
        <begin position="24"/>
        <end position="246"/>
    </location>
</feature>
<dbReference type="KEGG" id="lant:TUM19329_28180"/>
<dbReference type="SMART" id="SM00079">
    <property type="entry name" value="PBPe"/>
    <property type="match status" value="1"/>
</dbReference>
<comment type="similarity">
    <text evidence="2 4">Belongs to the bacterial solute-binding protein 3 family.</text>
</comment>
<accession>A0A6F8T8G8</accession>
<dbReference type="GO" id="GO:0015276">
    <property type="term" value="F:ligand-gated monoatomic ion channel activity"/>
    <property type="evidence" value="ECO:0007669"/>
    <property type="project" value="InterPro"/>
</dbReference>
<comment type="subcellular location">
    <subcellularLocation>
        <location evidence="1">Cell envelope</location>
    </subcellularLocation>
</comment>
<dbReference type="RefSeq" id="WP_173237776.1">
    <property type="nucleotide sequence ID" value="NZ_AP022839.1"/>
</dbReference>
<evidence type="ECO:0000256" key="1">
    <source>
        <dbReference type="ARBA" id="ARBA00004196"/>
    </source>
</evidence>
<dbReference type="Proteomes" id="UP000502894">
    <property type="component" value="Chromosome"/>
</dbReference>
<dbReference type="PANTHER" id="PTHR35936:SF19">
    <property type="entry name" value="AMINO-ACID-BINDING PROTEIN YXEM-RELATED"/>
    <property type="match status" value="1"/>
</dbReference>
<sequence length="247" mass="27898">MNIIRYLLITSVLLISHVYAQGEPLNVGVHSFYPPFMIQGTDNEIYGYDVDMMNAICKIMNRTCQFHIMQFDQLLPAVAGKKIDAAVGAITITTDRLKSVSFSMPYLISYSRFLTNHIDKAKLPFSLNLLNTQRIGIETGTIFTDQIKHLGIINPTIKEFKTMELLVEALAKNEVDYILLDSSTSIYWAANASGEFSLIGPSYVYGNGYGIAVNKEDRALLQTLNSALLQYENSNDYKINYNRYLDF</sequence>
<dbReference type="InterPro" id="IPR001638">
    <property type="entry name" value="Solute-binding_3/MltF_N"/>
</dbReference>
<dbReference type="InterPro" id="IPR018313">
    <property type="entry name" value="SBP_3_CS"/>
</dbReference>
<dbReference type="InterPro" id="IPR001320">
    <property type="entry name" value="Iontro_rcpt_C"/>
</dbReference>
<evidence type="ECO:0000313" key="7">
    <source>
        <dbReference type="EMBL" id="BCA96457.1"/>
    </source>
</evidence>
<evidence type="ECO:0000256" key="4">
    <source>
        <dbReference type="RuleBase" id="RU003744"/>
    </source>
</evidence>
<dbReference type="Pfam" id="PF00497">
    <property type="entry name" value="SBP_bac_3"/>
    <property type="match status" value="1"/>
</dbReference>
<evidence type="ECO:0000259" key="6">
    <source>
        <dbReference type="SMART" id="SM00079"/>
    </source>
</evidence>
<gene>
    <name evidence="7" type="ORF">TUM19329_28180</name>
</gene>
<dbReference type="PROSITE" id="PS01039">
    <property type="entry name" value="SBP_BACTERIAL_3"/>
    <property type="match status" value="1"/>
</dbReference>
<reference evidence="7" key="1">
    <citation type="journal article" date="2020" name="Microbiol. Resour. Announc.">
        <title>Complete Genome Sequence of Novel Psychrotolerant Legionella Strain TUM19329, Isolated from Antarctic Lake Sediment.</title>
        <authorList>
            <person name="Shimada S."/>
            <person name="Nakai R."/>
            <person name="Aoki K."/>
            <person name="Shimoeda N."/>
            <person name="Ohno G."/>
            <person name="Miyazaki Y."/>
            <person name="Kudoh S."/>
            <person name="Imura S."/>
            <person name="Watanabe K."/>
            <person name="Ishii Y."/>
            <person name="Tateda K."/>
        </authorList>
    </citation>
    <scope>NUCLEOTIDE SEQUENCE [LARGE SCALE GENOMIC DNA]</scope>
    <source>
        <strain evidence="7">TUM19329</strain>
    </source>
</reference>
<evidence type="ECO:0000313" key="8">
    <source>
        <dbReference type="Proteomes" id="UP000502894"/>
    </source>
</evidence>
<proteinExistence type="inferred from homology"/>
<feature type="domain" description="Ionotropic glutamate receptor C-terminal" evidence="6">
    <location>
        <begin position="24"/>
        <end position="247"/>
    </location>
</feature>
<keyword evidence="3" id="KW-0732">Signal</keyword>
<dbReference type="PANTHER" id="PTHR35936">
    <property type="entry name" value="MEMBRANE-BOUND LYTIC MUREIN TRANSGLYCOSYLASE F"/>
    <property type="match status" value="1"/>
</dbReference>
<organism evidence="7 8">
    <name type="scientific">Legionella antarctica</name>
    <dbReference type="NCBI Taxonomy" id="2708020"/>
    <lineage>
        <taxon>Bacteria</taxon>
        <taxon>Pseudomonadati</taxon>
        <taxon>Pseudomonadota</taxon>
        <taxon>Gammaproteobacteria</taxon>
        <taxon>Legionellales</taxon>
        <taxon>Legionellaceae</taxon>
        <taxon>Legionella</taxon>
    </lineage>
</organism>
<dbReference type="Gene3D" id="3.40.190.10">
    <property type="entry name" value="Periplasmic binding protein-like II"/>
    <property type="match status" value="2"/>
</dbReference>
<dbReference type="GO" id="GO:0030313">
    <property type="term" value="C:cell envelope"/>
    <property type="evidence" value="ECO:0007669"/>
    <property type="project" value="UniProtKB-SubCell"/>
</dbReference>
<evidence type="ECO:0000259" key="5">
    <source>
        <dbReference type="SMART" id="SM00062"/>
    </source>
</evidence>
<protein>
    <submittedName>
        <fullName evidence="7">Arginine ABC transporter substrate-binding protein</fullName>
    </submittedName>
</protein>
<evidence type="ECO:0000256" key="2">
    <source>
        <dbReference type="ARBA" id="ARBA00010333"/>
    </source>
</evidence>
<dbReference type="AlphaFoldDB" id="A0A6F8T8G8"/>
<dbReference type="EMBL" id="AP022839">
    <property type="protein sequence ID" value="BCA96457.1"/>
    <property type="molecule type" value="Genomic_DNA"/>
</dbReference>
<name>A0A6F8T8G8_9GAMM</name>